<accession>A0ABX6IDH2</accession>
<gene>
    <name evidence="1" type="ORF">GII31_02290</name>
</gene>
<protein>
    <recommendedName>
        <fullName evidence="3">SalK</fullName>
    </recommendedName>
</protein>
<reference evidence="1" key="1">
    <citation type="journal article" date="2021" name="Nat. Microbiol.">
        <title>Cocultivation of an ultrasmall environmental parasitic bacterium with lytic ability against bacteria associated with wastewater foams.</title>
        <authorList>
            <person name="Batinovic S."/>
            <person name="Rose J.J.A."/>
            <person name="Ratcliffe J."/>
            <person name="Seviour R.J."/>
            <person name="Petrovski S."/>
        </authorList>
    </citation>
    <scope>NUCLEOTIDE SEQUENCE</scope>
    <source>
        <strain evidence="1">CON9</strain>
    </source>
</reference>
<keyword evidence="2" id="KW-1185">Reference proteome</keyword>
<organism evidence="1 2">
    <name type="scientific">Gordonia pseudamarae</name>
    <dbReference type="NCBI Taxonomy" id="2831662"/>
    <lineage>
        <taxon>Bacteria</taxon>
        <taxon>Bacillati</taxon>
        <taxon>Actinomycetota</taxon>
        <taxon>Actinomycetes</taxon>
        <taxon>Mycobacteriales</taxon>
        <taxon>Gordoniaceae</taxon>
        <taxon>Gordonia</taxon>
    </lineage>
</organism>
<dbReference type="RefSeq" id="WP_213246422.1">
    <property type="nucleotide sequence ID" value="NZ_CP045806.1"/>
</dbReference>
<dbReference type="Proteomes" id="UP001059836">
    <property type="component" value="Chromosome"/>
</dbReference>
<dbReference type="InterPro" id="IPR054058">
    <property type="entry name" value="HTH_67"/>
</dbReference>
<dbReference type="Pfam" id="PF21863">
    <property type="entry name" value="HTH_67"/>
    <property type="match status" value="1"/>
</dbReference>
<name>A0ABX6IDH2_9ACTN</name>
<evidence type="ECO:0008006" key="3">
    <source>
        <dbReference type="Google" id="ProtNLM"/>
    </source>
</evidence>
<dbReference type="EMBL" id="CP045809">
    <property type="protein sequence ID" value="QHN33907.1"/>
    <property type="molecule type" value="Genomic_DNA"/>
</dbReference>
<evidence type="ECO:0000313" key="2">
    <source>
        <dbReference type="Proteomes" id="UP001059836"/>
    </source>
</evidence>
<evidence type="ECO:0000313" key="1">
    <source>
        <dbReference type="EMBL" id="QHN33907.1"/>
    </source>
</evidence>
<proteinExistence type="predicted"/>
<sequence length="290" mass="31437">MNSARTAYETLEPFHVLAYFNPGMKAALDETGLSPIALYAGGRGAPLGPCAPSVVTATFYNFNPGLIEPAWRDAVAVGLDTVSDARYRMLDEQLRAIIGDGVDEPVIGELADTFEAAVTRLPLGGRPLAAAWASGPVPEAPHLRLWRHVAVLREWRGDNHIAALVTHGLDGLDVVTFHEADLPDPTVKRRIMGREMIKFTRGWSDDDWERSVDRLVAAGLAERTDTPNALGVAHRLTADGAATYDDIEAETDALGETIWSAPELIDALDRIRPYVKAILDAGVLPGTRKK</sequence>
<dbReference type="NCBIfam" id="NF047719">
    <property type="entry name" value="SCO6745_fam_HTH"/>
    <property type="match status" value="1"/>
</dbReference>